<feature type="domain" description="Serine dehydratase-like alpha subunit" evidence="12">
    <location>
        <begin position="189"/>
        <end position="454"/>
    </location>
</feature>
<keyword evidence="7 11" id="KW-0408">Iron</keyword>
<evidence type="ECO:0000256" key="10">
    <source>
        <dbReference type="ARBA" id="ARBA00049406"/>
    </source>
</evidence>
<dbReference type="InterPro" id="IPR004644">
    <property type="entry name" value="Fe-S_L-Ser_mono"/>
</dbReference>
<dbReference type="GO" id="GO:0006094">
    <property type="term" value="P:gluconeogenesis"/>
    <property type="evidence" value="ECO:0007669"/>
    <property type="project" value="UniProtKB-KW"/>
</dbReference>
<comment type="cofactor">
    <cofactor evidence="1 11">
        <name>[4Fe-4S] cluster</name>
        <dbReference type="ChEBI" id="CHEBI:49883"/>
    </cofactor>
</comment>
<dbReference type="InterPro" id="IPR005131">
    <property type="entry name" value="Ser_deHydtase_bsu"/>
</dbReference>
<evidence type="ECO:0000256" key="7">
    <source>
        <dbReference type="ARBA" id="ARBA00023004"/>
    </source>
</evidence>
<evidence type="ECO:0000256" key="3">
    <source>
        <dbReference type="ARBA" id="ARBA00008636"/>
    </source>
</evidence>
<dbReference type="GO" id="GO:0051539">
    <property type="term" value="F:4 iron, 4 sulfur cluster binding"/>
    <property type="evidence" value="ECO:0007669"/>
    <property type="project" value="UniProtKB-UniRule"/>
</dbReference>
<comment type="catalytic activity">
    <reaction evidence="10 11">
        <text>L-serine = pyruvate + NH4(+)</text>
        <dbReference type="Rhea" id="RHEA:19169"/>
        <dbReference type="ChEBI" id="CHEBI:15361"/>
        <dbReference type="ChEBI" id="CHEBI:28938"/>
        <dbReference type="ChEBI" id="CHEBI:33384"/>
        <dbReference type="EC" id="4.3.1.17"/>
    </reaction>
</comment>
<dbReference type="PANTHER" id="PTHR30182:SF1">
    <property type="entry name" value="L-SERINE DEHYDRATASE 1"/>
    <property type="match status" value="1"/>
</dbReference>
<keyword evidence="6 11" id="KW-0479">Metal-binding</keyword>
<dbReference type="InterPro" id="IPR051318">
    <property type="entry name" value="Fe-S_L-Ser"/>
</dbReference>
<evidence type="ECO:0000256" key="1">
    <source>
        <dbReference type="ARBA" id="ARBA00001966"/>
    </source>
</evidence>
<dbReference type="KEGG" id="crie:AK829_02880"/>
<gene>
    <name evidence="14" type="ORF">AK829_02880</name>
</gene>
<dbReference type="NCBIfam" id="TIGR00720">
    <property type="entry name" value="sda_mono"/>
    <property type="match status" value="1"/>
</dbReference>
<evidence type="ECO:0000256" key="6">
    <source>
        <dbReference type="ARBA" id="ARBA00022723"/>
    </source>
</evidence>
<dbReference type="Pfam" id="PF03315">
    <property type="entry name" value="SDH_beta"/>
    <property type="match status" value="1"/>
</dbReference>
<protein>
    <recommendedName>
        <fullName evidence="11">L-serine dehydratase</fullName>
        <ecNumber evidence="11">4.3.1.17</ecNumber>
    </recommendedName>
</protein>
<dbReference type="EC" id="4.3.1.17" evidence="11"/>
<reference evidence="14 15" key="1">
    <citation type="submission" date="2015-08" db="EMBL/GenBank/DDBJ databases">
        <authorList>
            <person name="Babu N.S."/>
            <person name="Beckwith C.J."/>
            <person name="Beseler K.G."/>
            <person name="Brison A."/>
            <person name="Carone J.V."/>
            <person name="Caskin T.P."/>
            <person name="Diamond M."/>
            <person name="Durham M.E."/>
            <person name="Foxe J.M."/>
            <person name="Go M."/>
            <person name="Henderson B.A."/>
            <person name="Jones I.B."/>
            <person name="McGettigan J.A."/>
            <person name="Micheletti S.J."/>
            <person name="Nasrallah M.E."/>
            <person name="Ortiz D."/>
            <person name="Piller C.R."/>
            <person name="Privatt S.R."/>
            <person name="Schneider S.L."/>
            <person name="Sharp S."/>
            <person name="Smith T.C."/>
            <person name="Stanton J.D."/>
            <person name="Ullery H.E."/>
            <person name="Wilson R.J."/>
            <person name="Serrano M.G."/>
            <person name="Buck G."/>
            <person name="Lee V."/>
            <person name="Wang Y."/>
            <person name="Carvalho R."/>
            <person name="Voegtly L."/>
            <person name="Shi R."/>
            <person name="Duckworth R."/>
            <person name="Johnson A."/>
            <person name="Loviza R."/>
            <person name="Walstead R."/>
            <person name="Shah Z."/>
            <person name="Kiflezghi M."/>
            <person name="Wade K."/>
            <person name="Ball S.L."/>
            <person name="Bradley K.W."/>
            <person name="Asai D.J."/>
            <person name="Bowman C.A."/>
            <person name="Russell D.A."/>
            <person name="Pope W.H."/>
            <person name="Jacobs-Sera D."/>
            <person name="Hendrix R.W."/>
            <person name="Hatfull G.F."/>
        </authorList>
    </citation>
    <scope>NUCLEOTIDE SEQUENCE [LARGE SCALE GENOMIC DNA]</scope>
    <source>
        <strain evidence="14 15">PUDD_83A45</strain>
    </source>
</reference>
<dbReference type="Proteomes" id="UP000060016">
    <property type="component" value="Chromosome"/>
</dbReference>
<evidence type="ECO:0000256" key="9">
    <source>
        <dbReference type="ARBA" id="ARBA00023239"/>
    </source>
</evidence>
<organism evidence="14 15">
    <name type="scientific">Corynebacterium riegelii</name>
    <dbReference type="NCBI Taxonomy" id="156976"/>
    <lineage>
        <taxon>Bacteria</taxon>
        <taxon>Bacillati</taxon>
        <taxon>Actinomycetota</taxon>
        <taxon>Actinomycetes</taxon>
        <taxon>Mycobacteriales</taxon>
        <taxon>Corynebacteriaceae</taxon>
        <taxon>Corynebacterium</taxon>
    </lineage>
</organism>
<sequence length="466" mass="48825">MPTKSATVSVLDLFSIGIGPSSSHTVGPMRAAQAFVSTLPQLPAKVRVALRGSLAATGVGHGTDRAVLLGLVGYTPTTTSADISPKPGEEIPLTGTISGPVGSVEYEVEFNPQPVPEHPNCLIFDAWDAQGNQLAENVEYFSIGGGFILDRAGMSAHENEAGVVAVAHEKTVPYPFDTGKELMEQCATHGLTIAQVMRANEEALHGRDALNEHLDAVWDVMQECVAHGLKTEGTLPGGLNVKRRANRLHRLLTAEYQASTARGLDAMEWVNLYALAVNEENAAHGQVVTAPTNGAAGIIPSVMHYCRDFTDDFDRDRVHEFLLTAGAIGVIIKTNASISGAEVGCQGEVGSASSMAAAGMCAILGGTPQQVENAAEIALEHNLGLTCDPVGGLVQVPCIERNAIGGVKAINAARLGKLGDGTNIVTLDDVVETMASTGRDMMTKYKETSMGGLAVQLGLPVNIIEC</sequence>
<keyword evidence="5 11" id="KW-0004">4Fe-4S</keyword>
<dbReference type="PATRIC" id="fig|156976.3.peg.568"/>
<proteinExistence type="inferred from homology"/>
<dbReference type="InterPro" id="IPR029009">
    <property type="entry name" value="ASB_dom_sf"/>
</dbReference>
<evidence type="ECO:0000259" key="12">
    <source>
        <dbReference type="Pfam" id="PF03313"/>
    </source>
</evidence>
<comment type="pathway">
    <text evidence="2">Carbohydrate biosynthesis; gluconeogenesis.</text>
</comment>
<evidence type="ECO:0000256" key="11">
    <source>
        <dbReference type="RuleBase" id="RU366059"/>
    </source>
</evidence>
<evidence type="ECO:0000256" key="2">
    <source>
        <dbReference type="ARBA" id="ARBA00004742"/>
    </source>
</evidence>
<evidence type="ECO:0000259" key="13">
    <source>
        <dbReference type="Pfam" id="PF03315"/>
    </source>
</evidence>
<name>A0A0K1RAR8_9CORY</name>
<dbReference type="Gene3D" id="3.30.1330.90">
    <property type="entry name" value="D-3-phosphoglycerate dehydrogenase, domain 3"/>
    <property type="match status" value="1"/>
</dbReference>
<dbReference type="AlphaFoldDB" id="A0A0K1RAR8"/>
<keyword evidence="9 11" id="KW-0456">Lyase</keyword>
<evidence type="ECO:0000256" key="8">
    <source>
        <dbReference type="ARBA" id="ARBA00023014"/>
    </source>
</evidence>
<dbReference type="SUPFAM" id="SSF143548">
    <property type="entry name" value="Serine metabolism enzymes domain"/>
    <property type="match status" value="1"/>
</dbReference>
<keyword evidence="8 11" id="KW-0411">Iron-sulfur</keyword>
<feature type="domain" description="Serine dehydratase beta chain" evidence="13">
    <location>
        <begin position="9"/>
        <end position="151"/>
    </location>
</feature>
<dbReference type="PANTHER" id="PTHR30182">
    <property type="entry name" value="L-SERINE DEHYDRATASE"/>
    <property type="match status" value="1"/>
</dbReference>
<dbReference type="Pfam" id="PF03313">
    <property type="entry name" value="SDH_alpha"/>
    <property type="match status" value="1"/>
</dbReference>
<dbReference type="InterPro" id="IPR005130">
    <property type="entry name" value="Ser_deHydtase-like_asu"/>
</dbReference>
<dbReference type="GO" id="GO:0003941">
    <property type="term" value="F:L-serine ammonia-lyase activity"/>
    <property type="evidence" value="ECO:0007669"/>
    <property type="project" value="UniProtKB-UniRule"/>
</dbReference>
<evidence type="ECO:0000313" key="14">
    <source>
        <dbReference type="EMBL" id="AKV58281.1"/>
    </source>
</evidence>
<evidence type="ECO:0000313" key="15">
    <source>
        <dbReference type="Proteomes" id="UP000060016"/>
    </source>
</evidence>
<evidence type="ECO:0000256" key="4">
    <source>
        <dbReference type="ARBA" id="ARBA00022432"/>
    </source>
</evidence>
<dbReference type="STRING" id="156976.AK829_02880"/>
<accession>A0A0K1RAR8</accession>
<keyword evidence="15" id="KW-1185">Reference proteome</keyword>
<keyword evidence="4 11" id="KW-0312">Gluconeogenesis</keyword>
<dbReference type="GO" id="GO:0046872">
    <property type="term" value="F:metal ion binding"/>
    <property type="evidence" value="ECO:0007669"/>
    <property type="project" value="UniProtKB-KW"/>
</dbReference>
<evidence type="ECO:0000256" key="5">
    <source>
        <dbReference type="ARBA" id="ARBA00022485"/>
    </source>
</evidence>
<dbReference type="RefSeq" id="WP_052204076.1">
    <property type="nucleotide sequence ID" value="NZ_BAAAGW010000006.1"/>
</dbReference>
<dbReference type="EMBL" id="CP012342">
    <property type="protein sequence ID" value="AKV58281.1"/>
    <property type="molecule type" value="Genomic_DNA"/>
</dbReference>
<comment type="similarity">
    <text evidence="3 11">Belongs to the iron-sulfur dependent L-serine dehydratase family.</text>
</comment>